<evidence type="ECO:0000256" key="2">
    <source>
        <dbReference type="ARBA" id="ARBA00022723"/>
    </source>
</evidence>
<evidence type="ECO:0000256" key="12">
    <source>
        <dbReference type="SAM" id="MobiDB-lite"/>
    </source>
</evidence>
<dbReference type="PANTHER" id="PTHR24391">
    <property type="entry name" value="HISTONE H4 TRANSCRIPTION FACTOR-RELATED"/>
    <property type="match status" value="1"/>
</dbReference>
<evidence type="ECO:0000256" key="5">
    <source>
        <dbReference type="ARBA" id="ARBA00022833"/>
    </source>
</evidence>
<feature type="compositionally biased region" description="Low complexity" evidence="12">
    <location>
        <begin position="562"/>
        <end position="574"/>
    </location>
</feature>
<dbReference type="GO" id="GO:0000122">
    <property type="term" value="P:negative regulation of transcription by RNA polymerase II"/>
    <property type="evidence" value="ECO:0007669"/>
    <property type="project" value="UniProtKB-ARBA"/>
</dbReference>
<keyword evidence="16" id="KW-1185">Reference proteome</keyword>
<dbReference type="Pfam" id="PF00046">
    <property type="entry name" value="Homeodomain"/>
    <property type="match status" value="1"/>
</dbReference>
<evidence type="ECO:0000256" key="7">
    <source>
        <dbReference type="ARBA" id="ARBA00023155"/>
    </source>
</evidence>
<evidence type="ECO:0000256" key="4">
    <source>
        <dbReference type="ARBA" id="ARBA00022771"/>
    </source>
</evidence>
<dbReference type="FunFam" id="3.30.160.60:FF:000744">
    <property type="entry name" value="zinc finger E-box-binding homeobox 1"/>
    <property type="match status" value="1"/>
</dbReference>
<dbReference type="PANTHER" id="PTHR24391:SF27">
    <property type="entry name" value="ZINC FINGER PROTEIN 1"/>
    <property type="match status" value="1"/>
</dbReference>
<dbReference type="PROSITE" id="PS50157">
    <property type="entry name" value="ZINC_FINGER_C2H2_2"/>
    <property type="match status" value="7"/>
</dbReference>
<dbReference type="InterPro" id="IPR013087">
    <property type="entry name" value="Znf_C2H2_type"/>
</dbReference>
<evidence type="ECO:0000256" key="3">
    <source>
        <dbReference type="ARBA" id="ARBA00022737"/>
    </source>
</evidence>
<keyword evidence="5" id="KW-0862">Zinc</keyword>
<evidence type="ECO:0000256" key="1">
    <source>
        <dbReference type="ARBA" id="ARBA00004123"/>
    </source>
</evidence>
<comment type="subcellular location">
    <subcellularLocation>
        <location evidence="1 10 11">Nucleus</location>
    </subcellularLocation>
</comment>
<evidence type="ECO:0000256" key="6">
    <source>
        <dbReference type="ARBA" id="ARBA00023125"/>
    </source>
</evidence>
<dbReference type="InterPro" id="IPR009057">
    <property type="entry name" value="Homeodomain-like_sf"/>
</dbReference>
<evidence type="ECO:0000313" key="15">
    <source>
        <dbReference type="EMBL" id="RZC38840.1"/>
    </source>
</evidence>
<dbReference type="SUPFAM" id="SSF57667">
    <property type="entry name" value="beta-beta-alpha zinc fingers"/>
    <property type="match status" value="4"/>
</dbReference>
<feature type="domain" description="C2H2-type" evidence="14">
    <location>
        <begin position="740"/>
        <end position="768"/>
    </location>
</feature>
<feature type="compositionally biased region" description="Low complexity" evidence="12">
    <location>
        <begin position="513"/>
        <end position="529"/>
    </location>
</feature>
<feature type="region of interest" description="Disordered" evidence="12">
    <location>
        <begin position="353"/>
        <end position="391"/>
    </location>
</feature>
<dbReference type="SMART" id="SM00355">
    <property type="entry name" value="ZnF_C2H2"/>
    <property type="match status" value="7"/>
</dbReference>
<evidence type="ECO:0000256" key="10">
    <source>
        <dbReference type="PROSITE-ProRule" id="PRU00108"/>
    </source>
</evidence>
<dbReference type="InterPro" id="IPR051574">
    <property type="entry name" value="ZnF_E-box_Homeobox"/>
</dbReference>
<dbReference type="CDD" id="cd00086">
    <property type="entry name" value="homeodomain"/>
    <property type="match status" value="1"/>
</dbReference>
<dbReference type="Gene3D" id="1.10.10.60">
    <property type="entry name" value="Homeodomain-like"/>
    <property type="match status" value="1"/>
</dbReference>
<organism evidence="15 16">
    <name type="scientific">Asbolus verrucosus</name>
    <name type="common">Desert ironclad beetle</name>
    <dbReference type="NCBI Taxonomy" id="1661398"/>
    <lineage>
        <taxon>Eukaryota</taxon>
        <taxon>Metazoa</taxon>
        <taxon>Ecdysozoa</taxon>
        <taxon>Arthropoda</taxon>
        <taxon>Hexapoda</taxon>
        <taxon>Insecta</taxon>
        <taxon>Pterygota</taxon>
        <taxon>Neoptera</taxon>
        <taxon>Endopterygota</taxon>
        <taxon>Coleoptera</taxon>
        <taxon>Polyphaga</taxon>
        <taxon>Cucujiformia</taxon>
        <taxon>Tenebrionidae</taxon>
        <taxon>Pimeliinae</taxon>
        <taxon>Asbolus</taxon>
    </lineage>
</organism>
<dbReference type="Pfam" id="PF00096">
    <property type="entry name" value="zf-C2H2"/>
    <property type="match status" value="4"/>
</dbReference>
<feature type="region of interest" description="Disordered" evidence="12">
    <location>
        <begin position="504"/>
        <end position="578"/>
    </location>
</feature>
<dbReference type="Proteomes" id="UP000292052">
    <property type="component" value="Unassembled WGS sequence"/>
</dbReference>
<keyword evidence="4 9" id="KW-0863">Zinc-finger</keyword>
<dbReference type="InterPro" id="IPR001356">
    <property type="entry name" value="HD"/>
</dbReference>
<keyword evidence="7 10" id="KW-0371">Homeobox</keyword>
<sequence>SCKICNKTFANVYRLQRHMISHDESAVLRKFKCTECDKAFKFKHHLKEHIRIHSGEKPFECPNCGKRFSHSGSYSSHMTSKKCLVMNLKLGRTRAPAANALLDKNAAQNRTLKRTNISPINNNITTSPNHNSYLPILPKYSEAAAAFLQSSLATNSSIPPFYLAPPNLLNTGHPITPYSMPNLGHIFEQLQQSASPLRPPMLESSEGNPEDFKSQGTNLVSPKEEEEVPKSNTSSCGELVMDEDLENEHQEGEAKTQEAGSSGDLEAVKRILETVNATVTKQLLQANMQKFSSESSSDSISSVHSPKQENFACATCKKSFDSSGQLEEHECDQADIKSEGLAAKLEDIITVKSEETHNGSVSGAEDQEYERTQDKNEDEMDCESVTTTDHVSEDGRKVRVRSLISDEQLKVLKDNYKINPRPKREDLEKIAETIGFPVRVVQVWFQNTRARDRREGRLIQVPYSPAPTIPLRYPLVPSSTPQSLSHKMISSLNISPNQYISEQPLDLSTKKGPPSIESSPTSSPRRPTSVNQYHDNGEEVVNLSRKSSRSPTPYIYPNHYQSSNSSEPRQSPSPIDFNNSSRLAQILAQPAHKLSIPGMGLVPMEQLMQLGATDLPSLSQLISNRLSSLSPNSKKMWSERDLVEGFQDEDLANANKRNKVSQYVLKSLGSPVLGNQEAEVEGQFSCDQCDKSFSKQSSLARHKYEHSGQRPHKCDECPKAFKHKHHLTEHKRLHSGEKPFQCIKCLKRFSHSGSYSQHMNHRYSYCKPYRE</sequence>
<feature type="domain" description="C2H2-type" evidence="14">
    <location>
        <begin position="1"/>
        <end position="22"/>
    </location>
</feature>
<dbReference type="OrthoDB" id="7491548at2759"/>
<feature type="domain" description="C2H2-type" evidence="14">
    <location>
        <begin position="712"/>
        <end position="739"/>
    </location>
</feature>
<evidence type="ECO:0000259" key="14">
    <source>
        <dbReference type="PROSITE" id="PS50157"/>
    </source>
</evidence>
<name>A0A482W181_ASBVE</name>
<dbReference type="SMART" id="SM00389">
    <property type="entry name" value="HOX"/>
    <property type="match status" value="1"/>
</dbReference>
<dbReference type="SUPFAM" id="SSF46689">
    <property type="entry name" value="Homeodomain-like"/>
    <property type="match status" value="1"/>
</dbReference>
<feature type="region of interest" description="Disordered" evidence="12">
    <location>
        <begin position="193"/>
        <end position="236"/>
    </location>
</feature>
<comment type="caution">
    <text evidence="15">The sequence shown here is derived from an EMBL/GenBank/DDBJ whole genome shotgun (WGS) entry which is preliminary data.</text>
</comment>
<gene>
    <name evidence="15" type="ORF">BDFB_006180</name>
</gene>
<keyword evidence="6 10" id="KW-0238">DNA-binding</keyword>
<dbReference type="Pfam" id="PF13894">
    <property type="entry name" value="zf-C2H2_4"/>
    <property type="match status" value="1"/>
</dbReference>
<dbReference type="GO" id="GO:0005634">
    <property type="term" value="C:nucleus"/>
    <property type="evidence" value="ECO:0007669"/>
    <property type="project" value="UniProtKB-SubCell"/>
</dbReference>
<dbReference type="PROSITE" id="PS50071">
    <property type="entry name" value="HOMEOBOX_2"/>
    <property type="match status" value="1"/>
</dbReference>
<keyword evidence="8 10" id="KW-0539">Nucleus</keyword>
<dbReference type="PROSITE" id="PS00028">
    <property type="entry name" value="ZINC_FINGER_C2H2_1"/>
    <property type="match status" value="3"/>
</dbReference>
<proteinExistence type="predicted"/>
<protein>
    <submittedName>
        <fullName evidence="15">Zinc finger protein 1</fullName>
    </submittedName>
</protein>
<dbReference type="FunFam" id="3.30.160.60:FF:000013">
    <property type="entry name" value="Putative zinc finger E-box-binding homeobox 2"/>
    <property type="match status" value="2"/>
</dbReference>
<dbReference type="GO" id="GO:0000981">
    <property type="term" value="F:DNA-binding transcription factor activity, RNA polymerase II-specific"/>
    <property type="evidence" value="ECO:0007669"/>
    <property type="project" value="TreeGrafter"/>
</dbReference>
<dbReference type="GO" id="GO:0008270">
    <property type="term" value="F:zinc ion binding"/>
    <property type="evidence" value="ECO:0007669"/>
    <property type="project" value="UniProtKB-KW"/>
</dbReference>
<feature type="non-terminal residue" evidence="15">
    <location>
        <position position="1"/>
    </location>
</feature>
<reference evidence="15 16" key="1">
    <citation type="submission" date="2017-03" db="EMBL/GenBank/DDBJ databases">
        <title>Genome of the blue death feigning beetle - Asbolus verrucosus.</title>
        <authorList>
            <person name="Rider S.D."/>
        </authorList>
    </citation>
    <scope>NUCLEOTIDE SEQUENCE [LARGE SCALE GENOMIC DNA]</scope>
    <source>
        <strain evidence="15">Butters</strain>
        <tissue evidence="15">Head and leg muscle</tissue>
    </source>
</reference>
<dbReference type="FunFam" id="3.30.160.60:FF:000082">
    <property type="entry name" value="Putative zinc finger E-box-binding homeobox 2"/>
    <property type="match status" value="1"/>
</dbReference>
<keyword evidence="3" id="KW-0677">Repeat</keyword>
<feature type="domain" description="C2H2-type" evidence="14">
    <location>
        <begin position="59"/>
        <end position="78"/>
    </location>
</feature>
<evidence type="ECO:0000259" key="13">
    <source>
        <dbReference type="PROSITE" id="PS50071"/>
    </source>
</evidence>
<feature type="domain" description="C2H2-type" evidence="14">
    <location>
        <begin position="31"/>
        <end position="58"/>
    </location>
</feature>
<feature type="domain" description="C2H2-type" evidence="14">
    <location>
        <begin position="684"/>
        <end position="711"/>
    </location>
</feature>
<dbReference type="Gene3D" id="3.30.160.60">
    <property type="entry name" value="Classic Zinc Finger"/>
    <property type="match status" value="6"/>
</dbReference>
<feature type="domain" description="Homeobox" evidence="13">
    <location>
        <begin position="395"/>
        <end position="455"/>
    </location>
</feature>
<evidence type="ECO:0000256" key="11">
    <source>
        <dbReference type="RuleBase" id="RU000682"/>
    </source>
</evidence>
<accession>A0A482W181</accession>
<evidence type="ECO:0000256" key="9">
    <source>
        <dbReference type="PROSITE-ProRule" id="PRU00042"/>
    </source>
</evidence>
<feature type="DNA-binding region" description="Homeobox" evidence="10">
    <location>
        <begin position="397"/>
        <end position="456"/>
    </location>
</feature>
<keyword evidence="2" id="KW-0479">Metal-binding</keyword>
<dbReference type="InterPro" id="IPR036236">
    <property type="entry name" value="Znf_C2H2_sf"/>
</dbReference>
<dbReference type="AlphaFoldDB" id="A0A482W181"/>
<dbReference type="GO" id="GO:0000978">
    <property type="term" value="F:RNA polymerase II cis-regulatory region sequence-specific DNA binding"/>
    <property type="evidence" value="ECO:0007669"/>
    <property type="project" value="TreeGrafter"/>
</dbReference>
<dbReference type="STRING" id="1661398.A0A482W181"/>
<dbReference type="EMBL" id="QDEB01039543">
    <property type="protein sequence ID" value="RZC38840.1"/>
    <property type="molecule type" value="Genomic_DNA"/>
</dbReference>
<evidence type="ECO:0000256" key="8">
    <source>
        <dbReference type="ARBA" id="ARBA00023242"/>
    </source>
</evidence>
<evidence type="ECO:0000313" key="16">
    <source>
        <dbReference type="Proteomes" id="UP000292052"/>
    </source>
</evidence>
<feature type="domain" description="C2H2-type" evidence="14">
    <location>
        <begin position="311"/>
        <end position="338"/>
    </location>
</feature>
<dbReference type="FunFam" id="3.30.160.60:FF:000045">
    <property type="entry name" value="ZFP69 zinc finger protein B"/>
    <property type="match status" value="1"/>
</dbReference>